<keyword evidence="4" id="KW-0539">Nucleus</keyword>
<feature type="domain" description="CCAAT-binding factor" evidence="6">
    <location>
        <begin position="467"/>
        <end position="601"/>
    </location>
</feature>
<feature type="compositionally biased region" description="Basic and acidic residues" evidence="5">
    <location>
        <begin position="613"/>
        <end position="622"/>
    </location>
</feature>
<keyword evidence="3" id="KW-0175">Coiled coil</keyword>
<feature type="compositionally biased region" description="Basic residues" evidence="5">
    <location>
        <begin position="333"/>
        <end position="350"/>
    </location>
</feature>
<evidence type="ECO:0000256" key="2">
    <source>
        <dbReference type="ARBA" id="ARBA00007797"/>
    </source>
</evidence>
<evidence type="ECO:0000256" key="5">
    <source>
        <dbReference type="SAM" id="MobiDB-lite"/>
    </source>
</evidence>
<protein>
    <submittedName>
        <fullName evidence="8">Uncharacterized protein</fullName>
    </submittedName>
</protein>
<dbReference type="Pfam" id="PF03914">
    <property type="entry name" value="CBF"/>
    <property type="match status" value="1"/>
</dbReference>
<feature type="region of interest" description="Disordered" evidence="5">
    <location>
        <begin position="609"/>
        <end position="641"/>
    </location>
</feature>
<comment type="subcellular location">
    <subcellularLocation>
        <location evidence="1">Nucleus</location>
        <location evidence="1">Nucleolus</location>
    </subcellularLocation>
</comment>
<comment type="similarity">
    <text evidence="2">Belongs to the CBF/MAK21 family.</text>
</comment>
<accession>A0A8J2X343</accession>
<feature type="domain" description="Nucleolar complex-associated protein 3 N-terminal" evidence="7">
    <location>
        <begin position="109"/>
        <end position="203"/>
    </location>
</feature>
<dbReference type="InterPro" id="IPR005612">
    <property type="entry name" value="CCAAT-binding_factor"/>
</dbReference>
<dbReference type="EMBL" id="CAKKNE010000006">
    <property type="protein sequence ID" value="CAH0379149.1"/>
    <property type="molecule type" value="Genomic_DNA"/>
</dbReference>
<evidence type="ECO:0000313" key="8">
    <source>
        <dbReference type="EMBL" id="CAH0379149.1"/>
    </source>
</evidence>
<dbReference type="InterPro" id="IPR016024">
    <property type="entry name" value="ARM-type_fold"/>
</dbReference>
<dbReference type="Pfam" id="PF07540">
    <property type="entry name" value="NOC3p"/>
    <property type="match status" value="1"/>
</dbReference>
<name>A0A8J2X343_9STRA</name>
<reference evidence="8" key="1">
    <citation type="submission" date="2021-11" db="EMBL/GenBank/DDBJ databases">
        <authorList>
            <consortium name="Genoscope - CEA"/>
            <person name="William W."/>
        </authorList>
    </citation>
    <scope>NUCLEOTIDE SEQUENCE</scope>
</reference>
<evidence type="ECO:0000259" key="6">
    <source>
        <dbReference type="Pfam" id="PF03914"/>
    </source>
</evidence>
<dbReference type="GO" id="GO:0005730">
    <property type="term" value="C:nucleolus"/>
    <property type="evidence" value="ECO:0007669"/>
    <property type="project" value="UniProtKB-SubCell"/>
</dbReference>
<proteinExistence type="inferred from homology"/>
<evidence type="ECO:0000313" key="9">
    <source>
        <dbReference type="Proteomes" id="UP000789595"/>
    </source>
</evidence>
<comment type="caution">
    <text evidence="8">The sequence shown here is derived from an EMBL/GenBank/DDBJ whole genome shotgun (WGS) entry which is preliminary data.</text>
</comment>
<dbReference type="GO" id="GO:0006270">
    <property type="term" value="P:DNA replication initiation"/>
    <property type="evidence" value="ECO:0007669"/>
    <property type="project" value="TreeGrafter"/>
</dbReference>
<dbReference type="AlphaFoldDB" id="A0A8J2X343"/>
<dbReference type="GO" id="GO:0003682">
    <property type="term" value="F:chromatin binding"/>
    <property type="evidence" value="ECO:0007669"/>
    <property type="project" value="TreeGrafter"/>
</dbReference>
<dbReference type="SUPFAM" id="SSF48371">
    <property type="entry name" value="ARM repeat"/>
    <property type="match status" value="1"/>
</dbReference>
<dbReference type="PANTHER" id="PTHR14428">
    <property type="entry name" value="NUCLEOLAR COMPLEX PROTEIN 3"/>
    <property type="match status" value="1"/>
</dbReference>
<dbReference type="OrthoDB" id="10263597at2759"/>
<dbReference type="PANTHER" id="PTHR14428:SF5">
    <property type="entry name" value="NUCLEOLAR COMPLEX PROTEIN 3 HOMOLOG"/>
    <property type="match status" value="1"/>
</dbReference>
<evidence type="ECO:0000256" key="1">
    <source>
        <dbReference type="ARBA" id="ARBA00004604"/>
    </source>
</evidence>
<dbReference type="InterPro" id="IPR011501">
    <property type="entry name" value="Noc3_N"/>
</dbReference>
<evidence type="ECO:0000256" key="3">
    <source>
        <dbReference type="ARBA" id="ARBA00023054"/>
    </source>
</evidence>
<evidence type="ECO:0000256" key="4">
    <source>
        <dbReference type="ARBA" id="ARBA00023242"/>
    </source>
</evidence>
<keyword evidence="9" id="KW-1185">Reference proteome</keyword>
<organism evidence="8 9">
    <name type="scientific">Pelagomonas calceolata</name>
    <dbReference type="NCBI Taxonomy" id="35677"/>
    <lineage>
        <taxon>Eukaryota</taxon>
        <taxon>Sar</taxon>
        <taxon>Stramenopiles</taxon>
        <taxon>Ochrophyta</taxon>
        <taxon>Pelagophyceae</taxon>
        <taxon>Pelagomonadales</taxon>
        <taxon>Pelagomonadaceae</taxon>
        <taxon>Pelagomonas</taxon>
    </lineage>
</organism>
<dbReference type="Proteomes" id="UP000789595">
    <property type="component" value="Unassembled WGS sequence"/>
</dbReference>
<dbReference type="InterPro" id="IPR016903">
    <property type="entry name" value="Nucleolar_cplx-assoc_3"/>
</dbReference>
<gene>
    <name evidence="8" type="ORF">PECAL_6P07510</name>
</gene>
<feature type="region of interest" description="Disordered" evidence="5">
    <location>
        <begin position="333"/>
        <end position="353"/>
    </location>
</feature>
<evidence type="ECO:0000259" key="7">
    <source>
        <dbReference type="Pfam" id="PF07540"/>
    </source>
</evidence>
<sequence>MVQAMPRGDARFRSAAIVAGSQQHPAIYGRGYAPHHAKASVSIALAALAAVSSPEAHRCRSGALRRLNTRAAAPQRTLAKHAPWSHALAVIAAQPCIAAMPSDQKWLGQLAVLCESITSDPDAALVKQDHEEPLIKQLQAMADGATSTTRKARAWLSQCAVFLDVLPAYRVRIASAKERDQTQTRETQKLRLKEEWLVKAYGVFVSSLSKAAKNKDTDASLVAVAMRCCGELYARRPSFNLSEDVLRVAAPGLDHADEVVRESALKSLRRAISDDRSGAASLSVAKAIHGLLRDRKGGLRRCDALDLLADLAAPAALDDEAFLEKNRLRKLATKKQPQKAAKKVKTKTRKARDDEIQAAKDMKETAARVDAEETRRNARSLVHELGLIYGRVVQAAYRGDARTRRVLLPSALRGLKKLAPAANADVVDACLNQIRGIARDDQCEPETALCCADAALVLADVSRSALELDDDGAFVDGVFRALLQACVDGSVDSQALECVLRTAVERSRLETRRAAAVLRRALLLALHRYNGAAFVAAARNIMKRDPILECLLEDDEARGPHSAGASYNAAAASAEQASALGAPAWELLLLARHVDARVAAQARAMLAGTRPGACDDPRKLLDARLVPEPVSRQPPRKKKRR</sequence>